<comment type="caution">
    <text evidence="10">The sequence shown here is derived from an EMBL/GenBank/DDBJ whole genome shotgun (WGS) entry which is preliminary data.</text>
</comment>
<keyword evidence="7 8" id="KW-0472">Membrane</keyword>
<evidence type="ECO:0000256" key="8">
    <source>
        <dbReference type="RuleBase" id="RU362088"/>
    </source>
</evidence>
<gene>
    <name evidence="10" type="primary">ZRT2_1</name>
    <name evidence="10" type="ORF">CFO_g2660</name>
</gene>
<evidence type="ECO:0000256" key="3">
    <source>
        <dbReference type="ARBA" id="ARBA00022448"/>
    </source>
</evidence>
<evidence type="ECO:0000313" key="10">
    <source>
        <dbReference type="EMBL" id="KKF94979.1"/>
    </source>
</evidence>
<dbReference type="InterPro" id="IPR004698">
    <property type="entry name" value="Zn/Fe_permease_fun/pln"/>
</dbReference>
<dbReference type="AlphaFoldDB" id="A0A0F8DG66"/>
<feature type="transmembrane region" description="Helical" evidence="8">
    <location>
        <begin position="307"/>
        <end position="326"/>
    </location>
</feature>
<keyword evidence="11" id="KW-1185">Reference proteome</keyword>
<evidence type="ECO:0000256" key="2">
    <source>
        <dbReference type="ARBA" id="ARBA00006939"/>
    </source>
</evidence>
<dbReference type="PANTHER" id="PTHR11040">
    <property type="entry name" value="ZINC/IRON TRANSPORTER"/>
    <property type="match status" value="1"/>
</dbReference>
<keyword evidence="3 8" id="KW-0813">Transport</keyword>
<evidence type="ECO:0000256" key="9">
    <source>
        <dbReference type="SAM" id="MobiDB-lite"/>
    </source>
</evidence>
<accession>A0A0F8DG66</accession>
<sequence>MAFEQSLVHRRHEIECSTEVDLNRRGLRIASIFIILASSLLGALLPLFLSRLNTKYSPKNMFFVFKFIGTGVIIATAWMHLLSPAVEALHSECLADKLGEYDWVFFIALMTILLMVLIETLATHFSDSIARKMSVSTSRAGAHNDTMADEAAPTNSSISDNEIPVEKGDNAPSAPVDLSYLPHSHGHGPHIQSHGPVSNIAFSGQIIAILILEFGVIFHSVFIGLVLSTTDEVVVLTIVLVFHQLMEGLGLGSRLAAVNWPESRGWWPFLLSLLYAVSTPIGIAAGLGARPNNGNTQTLINGIFDSISGGILMYTGLVELLAHEFMFNEDMNRSPLRVKFAALSCVGFGAGVMALLAKWA</sequence>
<proteinExistence type="inferred from homology"/>
<dbReference type="PANTHER" id="PTHR11040:SF69">
    <property type="entry name" value="ZINC-REGULATED TRANSPORTER 2"/>
    <property type="match status" value="1"/>
</dbReference>
<dbReference type="EMBL" id="LBBL01000126">
    <property type="protein sequence ID" value="KKF94979.1"/>
    <property type="molecule type" value="Genomic_DNA"/>
</dbReference>
<dbReference type="GO" id="GO:0000007">
    <property type="term" value="F:low-affinity zinc ion transmembrane transporter activity"/>
    <property type="evidence" value="ECO:0007669"/>
    <property type="project" value="EnsemblFungi"/>
</dbReference>
<protein>
    <submittedName>
        <fullName evidence="10">Zinc-regulated transporter 2</fullName>
    </submittedName>
</protein>
<name>A0A0F8DG66_CERFI</name>
<keyword evidence="5 8" id="KW-1133">Transmembrane helix</keyword>
<dbReference type="GO" id="GO:0005886">
    <property type="term" value="C:plasma membrane"/>
    <property type="evidence" value="ECO:0007669"/>
    <property type="project" value="EnsemblFungi"/>
</dbReference>
<evidence type="ECO:0000256" key="7">
    <source>
        <dbReference type="ARBA" id="ARBA00023136"/>
    </source>
</evidence>
<keyword evidence="4 8" id="KW-0812">Transmembrane</keyword>
<feature type="transmembrane region" description="Helical" evidence="8">
    <location>
        <begin position="29"/>
        <end position="49"/>
    </location>
</feature>
<keyword evidence="6 8" id="KW-0406">Ion transport</keyword>
<feature type="transmembrane region" description="Helical" evidence="8">
    <location>
        <begin position="233"/>
        <end position="253"/>
    </location>
</feature>
<feature type="transmembrane region" description="Helical" evidence="8">
    <location>
        <begin position="103"/>
        <end position="122"/>
    </location>
</feature>
<dbReference type="OrthoDB" id="448280at2759"/>
<reference evidence="10 11" key="1">
    <citation type="submission" date="2015-04" db="EMBL/GenBank/DDBJ databases">
        <title>Genome sequence of Ceratocystis platani, a major pathogen of plane trees.</title>
        <authorList>
            <person name="Belbahri L."/>
        </authorList>
    </citation>
    <scope>NUCLEOTIDE SEQUENCE [LARGE SCALE GENOMIC DNA]</scope>
    <source>
        <strain evidence="10 11">CFO</strain>
    </source>
</reference>
<feature type="transmembrane region" description="Helical" evidence="8">
    <location>
        <begin position="265"/>
        <end position="287"/>
    </location>
</feature>
<comment type="similarity">
    <text evidence="2 8">Belongs to the ZIP transporter (TC 2.A.5) family.</text>
</comment>
<evidence type="ECO:0000256" key="5">
    <source>
        <dbReference type="ARBA" id="ARBA00022989"/>
    </source>
</evidence>
<dbReference type="InterPro" id="IPR003689">
    <property type="entry name" value="ZIP"/>
</dbReference>
<comment type="subcellular location">
    <subcellularLocation>
        <location evidence="1 8">Membrane</location>
        <topology evidence="1 8">Multi-pass membrane protein</topology>
    </subcellularLocation>
</comment>
<evidence type="ECO:0000256" key="4">
    <source>
        <dbReference type="ARBA" id="ARBA00022692"/>
    </source>
</evidence>
<feature type="transmembrane region" description="Helical" evidence="8">
    <location>
        <begin position="338"/>
        <end position="357"/>
    </location>
</feature>
<dbReference type="Pfam" id="PF02535">
    <property type="entry name" value="Zip"/>
    <property type="match status" value="1"/>
</dbReference>
<feature type="region of interest" description="Disordered" evidence="9">
    <location>
        <begin position="140"/>
        <end position="166"/>
    </location>
</feature>
<feature type="transmembrane region" description="Helical" evidence="8">
    <location>
        <begin position="61"/>
        <end position="83"/>
    </location>
</feature>
<evidence type="ECO:0000256" key="6">
    <source>
        <dbReference type="ARBA" id="ARBA00023065"/>
    </source>
</evidence>
<feature type="transmembrane region" description="Helical" evidence="8">
    <location>
        <begin position="206"/>
        <end position="227"/>
    </location>
</feature>
<dbReference type="Proteomes" id="UP000034841">
    <property type="component" value="Unassembled WGS sequence"/>
</dbReference>
<evidence type="ECO:0000313" key="11">
    <source>
        <dbReference type="Proteomes" id="UP000034841"/>
    </source>
</evidence>
<evidence type="ECO:0000256" key="1">
    <source>
        <dbReference type="ARBA" id="ARBA00004141"/>
    </source>
</evidence>
<organism evidence="10 11">
    <name type="scientific">Ceratocystis fimbriata f. sp. platani</name>
    <dbReference type="NCBI Taxonomy" id="88771"/>
    <lineage>
        <taxon>Eukaryota</taxon>
        <taxon>Fungi</taxon>
        <taxon>Dikarya</taxon>
        <taxon>Ascomycota</taxon>
        <taxon>Pezizomycotina</taxon>
        <taxon>Sordariomycetes</taxon>
        <taxon>Hypocreomycetidae</taxon>
        <taxon>Microascales</taxon>
        <taxon>Ceratocystidaceae</taxon>
        <taxon>Ceratocystis</taxon>
    </lineage>
</organism>
<dbReference type="NCBIfam" id="TIGR00820">
    <property type="entry name" value="zip"/>
    <property type="match status" value="1"/>
</dbReference>
<dbReference type="GO" id="GO:0071578">
    <property type="term" value="P:zinc ion import across plasma membrane"/>
    <property type="evidence" value="ECO:0007669"/>
    <property type="project" value="EnsemblFungi"/>
</dbReference>